<sequence>MVGEAVLVGMSSDSDRVSELESRVKELEATVRGLTEELVDANERIRELEDYHDAHESAGRPASEPLAAGAPEEDASADASPSGAAADADADAADGDGEGAKGAEGEDTTTEEESGMDDIIVA</sequence>
<evidence type="ECO:0000313" key="2">
    <source>
        <dbReference type="EMBL" id="GGL32130.1"/>
    </source>
</evidence>
<dbReference type="AlphaFoldDB" id="A0A830F9A6"/>
<accession>A0A830F9A6</accession>
<feature type="compositionally biased region" description="Low complexity" evidence="1">
    <location>
        <begin position="77"/>
        <end position="87"/>
    </location>
</feature>
<proteinExistence type="predicted"/>
<evidence type="ECO:0000256" key="1">
    <source>
        <dbReference type="SAM" id="MobiDB-lite"/>
    </source>
</evidence>
<evidence type="ECO:0000313" key="3">
    <source>
        <dbReference type="Proteomes" id="UP000628840"/>
    </source>
</evidence>
<feature type="compositionally biased region" description="Acidic residues" evidence="1">
    <location>
        <begin position="105"/>
        <end position="116"/>
    </location>
</feature>
<evidence type="ECO:0008006" key="4">
    <source>
        <dbReference type="Google" id="ProtNLM"/>
    </source>
</evidence>
<feature type="compositionally biased region" description="Acidic residues" evidence="1">
    <location>
        <begin position="88"/>
        <end position="97"/>
    </location>
</feature>
<feature type="region of interest" description="Disordered" evidence="1">
    <location>
        <begin position="45"/>
        <end position="122"/>
    </location>
</feature>
<name>A0A830F9A6_9EURY</name>
<organism evidence="2 3">
    <name type="scientific">Halarchaeum grantii</name>
    <dbReference type="NCBI Taxonomy" id="1193105"/>
    <lineage>
        <taxon>Archaea</taxon>
        <taxon>Methanobacteriati</taxon>
        <taxon>Methanobacteriota</taxon>
        <taxon>Stenosarchaea group</taxon>
        <taxon>Halobacteria</taxon>
        <taxon>Halobacteriales</taxon>
        <taxon>Halobacteriaceae</taxon>
    </lineage>
</organism>
<dbReference type="Pfam" id="PF24362">
    <property type="entry name" value="DUF7518"/>
    <property type="match status" value="1"/>
</dbReference>
<comment type="caution">
    <text evidence="2">The sequence shown here is derived from an EMBL/GenBank/DDBJ whole genome shotgun (WGS) entry which is preliminary data.</text>
</comment>
<keyword evidence="3" id="KW-1185">Reference proteome</keyword>
<feature type="region of interest" description="Disordered" evidence="1">
    <location>
        <begin position="1"/>
        <end position="20"/>
    </location>
</feature>
<dbReference type="Proteomes" id="UP000628840">
    <property type="component" value="Unassembled WGS sequence"/>
</dbReference>
<feature type="compositionally biased region" description="Basic and acidic residues" evidence="1">
    <location>
        <begin position="45"/>
        <end position="58"/>
    </location>
</feature>
<gene>
    <name evidence="2" type="ORF">GCM10009037_14710</name>
</gene>
<protein>
    <recommendedName>
        <fullName evidence="4">BZIP transcription factor</fullName>
    </recommendedName>
</protein>
<reference evidence="2 3" key="1">
    <citation type="journal article" date="2019" name="Int. J. Syst. Evol. Microbiol.">
        <title>The Global Catalogue of Microorganisms (GCM) 10K type strain sequencing project: providing services to taxonomists for standard genome sequencing and annotation.</title>
        <authorList>
            <consortium name="The Broad Institute Genomics Platform"/>
            <consortium name="The Broad Institute Genome Sequencing Center for Infectious Disease"/>
            <person name="Wu L."/>
            <person name="Ma J."/>
        </authorList>
    </citation>
    <scope>NUCLEOTIDE SEQUENCE [LARGE SCALE GENOMIC DNA]</scope>
    <source>
        <strain evidence="2 3">JCM 19585</strain>
    </source>
</reference>
<dbReference type="InterPro" id="IPR055940">
    <property type="entry name" value="DUF7518"/>
</dbReference>
<dbReference type="EMBL" id="BMPF01000002">
    <property type="protein sequence ID" value="GGL32130.1"/>
    <property type="molecule type" value="Genomic_DNA"/>
</dbReference>